<feature type="transmembrane region" description="Helical" evidence="25">
    <location>
        <begin position="1143"/>
        <end position="1166"/>
    </location>
</feature>
<comment type="subcellular location">
    <subcellularLocation>
        <location evidence="2">Host cell membrane</location>
    </subcellularLocation>
    <subcellularLocation>
        <location evidence="23">Host cytoplasm</location>
        <location evidence="23">Host cytosol</location>
    </subcellularLocation>
    <subcellularLocation>
        <location evidence="3">Secreted</location>
    </subcellularLocation>
</comment>
<dbReference type="RefSeq" id="WP_100096382.1">
    <property type="nucleotide sequence ID" value="NZ_CP017613.1"/>
</dbReference>
<dbReference type="InterPro" id="IPR050557">
    <property type="entry name" value="RTX_toxin/Mannuronan_C5-epim"/>
</dbReference>
<dbReference type="GO" id="GO:0020002">
    <property type="term" value="C:host cell plasma membrane"/>
    <property type="evidence" value="ECO:0007669"/>
    <property type="project" value="UniProtKB-SubCell"/>
</dbReference>
<dbReference type="SUPFAM" id="SSF51120">
    <property type="entry name" value="beta-Roll"/>
    <property type="match status" value="4"/>
</dbReference>
<evidence type="ECO:0000256" key="7">
    <source>
        <dbReference type="ARBA" id="ARBA00022525"/>
    </source>
</evidence>
<evidence type="ECO:0000256" key="13">
    <source>
        <dbReference type="ARBA" id="ARBA00022801"/>
    </source>
</evidence>
<evidence type="ECO:0000256" key="9">
    <source>
        <dbReference type="ARBA" id="ARBA00022670"/>
    </source>
</evidence>
<comment type="function">
    <text evidence="24">Cysteine protease, which is translocated into infected cells and plays a central role in pathogenesis by cleaving the C-terminus end of the human small GTPase RhoA/ARHA, a regulator of cytoskeleton. Once cleaved, ARHA loses its lipid modification, and is released from the cell membrane, leading to the subsequent disruption of actin cytoskeleton of the host cell.</text>
</comment>
<evidence type="ECO:0000256" key="15">
    <source>
        <dbReference type="ARBA" id="ARBA00022813"/>
    </source>
</evidence>
<keyword evidence="18" id="KW-1043">Host membrane</keyword>
<dbReference type="InterPro" id="IPR038383">
    <property type="entry name" value="CPD_dom_sf"/>
</dbReference>
<evidence type="ECO:0000313" key="28">
    <source>
        <dbReference type="Proteomes" id="UP000229055"/>
    </source>
</evidence>
<evidence type="ECO:0000256" key="20">
    <source>
        <dbReference type="ARBA" id="ARBA00023121"/>
    </source>
</evidence>
<evidence type="ECO:0000256" key="4">
    <source>
        <dbReference type="ARBA" id="ARBA00007364"/>
    </source>
</evidence>
<keyword evidence="6" id="KW-1032">Host cell membrane</keyword>
<keyword evidence="9" id="KW-0645">Protease</keyword>
<dbReference type="InterPro" id="IPR006473">
    <property type="entry name" value="Peptidase_C58_Yopt"/>
</dbReference>
<dbReference type="EMBL" id="CP017613">
    <property type="protein sequence ID" value="ATW33617.1"/>
    <property type="molecule type" value="Genomic_DNA"/>
</dbReference>
<evidence type="ECO:0000256" key="24">
    <source>
        <dbReference type="ARBA" id="ARBA00025167"/>
    </source>
</evidence>
<evidence type="ECO:0000256" key="6">
    <source>
        <dbReference type="ARBA" id="ARBA00022511"/>
    </source>
</evidence>
<dbReference type="Pfam" id="PF11713">
    <property type="entry name" value="Peptidase_C80"/>
    <property type="match status" value="1"/>
</dbReference>
<dbReference type="GO" id="GO:0006508">
    <property type="term" value="P:proteolysis"/>
    <property type="evidence" value="ECO:0007669"/>
    <property type="project" value="UniProtKB-KW"/>
</dbReference>
<keyword evidence="14" id="KW-0788">Thiol protease</keyword>
<keyword evidence="11" id="KW-0479">Metal-binding</keyword>
<keyword evidence="7" id="KW-0964">Secreted</keyword>
<sequence length="2386" mass="266823">MPNINNSKKTDNLFIDKSTISIYQNDSILNPVILKNYLINSALALFAVKKVRKSVTKYHGKVNFAFSQVQTDFLKEIIKHKQTSAGICDALTSYWIALHAQGKNLFKEIITGDENKLNKNKIFEIKKLQVDFNNYEESFLAHKNWLNSQGLDYKTFYKDDGFFKNKGTKNKYQRPENTTEAIKNLAESIVSTPSQNKDGTYKKIALHGSMFGHSVSAYINKNTVIYFDPNFGEFEFNKKNDFIEWFVDKYWSKSLYKNTLNKKFFVDHFEKINTVEAGPSKKFSTNNVRKTHTDLVVHHNTLAGATTTASDTHHAVKNTDVKDWEKPEVTTKTDGGRTNYDGHLIIQMENDAMVAKAAADLAGKHHDSVLVQLDSDGHYHLIHGDTTQLRDKMNLRVQVVAHSREGGAAVNNLTFAGQTHPELATTLNRFFDEFKHDDNVEIKPSRVVLAGCSLAGPNKQNDFADGLIRGLNLETVSVTAYTDELGVADNGHRFIVDNQSNVHDARHGKIIYHKDQQQGVRVEIKADEPTKLDWIMQLLNQLADETQTVPSLGMAERSLLSEAFHLSDGQLDIQRVLLTAHHPERRQTWYEDTRQRLQKLLTHSEQASLAIQERQFSLEQPQAHQQQKQRALAFYEAIKNTQKAHPGITVDMKLMSPTYFLRQGIDTHKDSHAWSLAFLDAKQSGEKYDIFSSGLSADALRRQKIIDGSASGSEIAYAHHLDNQFKELKNRTEIEVNNKAIFTPSVQDLFDMTPTPGAYLLKGVHHSITLNIKQKKSGSHTYSLYDPQVGNVDLTPTSSEGGDALYHLLDHYLQGKDKDGRTRAQQYGFEKMGNKYAFNAYQVNIEQARKQIHQLETFQTSLDHQLATDRLSSHVTLFDDVRLPFKTLLDMGVTFEGRVVTVGQQINRIEAHSLKEVRFRPQQLYDFLTKNNLDHPDFEPALRLIKKRMGAIDGNSSSLIARELTEDQKIAKKTLTLLDKVNQHTELNPDGTVTIKNKLMRSLQPKNLMHRINKGANYAGPGMSVLGYYFGYRAIDSYNNALKQEGLTPEQRQALESERDFAVISVGLNAGVDIGQYGMSKMASFTIKNNAMKSVGQIGSKMRLIKVGGVALSMVGVGLDVYSAYQSFSKLDTETDPDIRQDLIVSGSLSVAGAVVGIGVTGAFIVGGSAAAAAGPLGLVIGGVLLAGGQIYSAVRQVEEIEKQIYLSVGDKWETGWRAFWMLPPSKEIQDRLANTQSQLEMYREMCNIFLENNAMKMLTEQGLKTVYRYVYSLKDFDLKPEKYSKLYGSLPFVGLIEIKEGSILNPGKIKKEDLEKIKNELKEKLEKHYGKDWETTYHRFKFIETNEYYYTPIFKEVDDVFDPADPDSTKNATSLDNLDNAKADGSVIFNLGDGNDQATGYRRRSNTFFGGKGAKKYTGRSLNDLFYLGNGHQDSTPGDFIGSEFHGQDGEDTLVIQATPEEVDGYLVSLVEGYIYFKGRGRAYRMPKVATMTGIEHVIGHATLNDSMTGNAHDNQLNGQGGESILFGLEGNDTLTLEQGYAAGGEGEDSYIILQNETEKEVIIYITDPGAREERNHVILKHGVKQIQSITLVKKGSPQSHYSLRILLNNDNGTRTQLDLADSYRLSEDGAQLQLCSRYSLTTYDGVQLDTTSWPETIKVEGKNKETWSLPVLSAQYVASLDNTQKQDSNSAVIFDFSEKQSPFSLPVPDARVVKINRVIADTSRHNRIYGDEDNNQLISQRGHSALYGMAGNDMLVLSNGMADGGAGEDSITVLQNTGDRKAEINIIDTGSVTAENNHVVLQHDVTQIQSIVLIKKDEAWINPKWEYRDNYTLRILLTNDNGTTTQVDLEDTYRLSRDGTQLQSHNRYSLTTRDGIQINMTSWPDTLKVADKHRDQNLDTWQLPLLSGQYFPVYDLKRSAFLGSPAAENGVIEFIQKNPEGYSEINVGEQKTVLPKWITLSLGDTGYNDKIEGDDTDNVLSSTLGNDLLKGGAGSDSYQIHHTPQIKKTITIDNEDKTARPDTDFIILKSVSMDQLNTLTVKDDHDLVLSAATPKMDVGILELRLRRFMKDKRYQHIIIIDKVGDSYLLEKGEDGKAHIYTAYFDKPSREFKKGKQQDNLEKQATSGNDVVRLSNAAVLPDNTFRSLEGHDSVIDESDLDLKVYAGKGNDNVLVGRDRTDKARKGNKTFYGEAGDDFLAGGAGSDHLYGGIGNDTLQGNTGNDRLEGGEGDDTYLYTVGHGNDTIKEIGGNDVLVLLGVTEQDVQLERQNDHLYLFIAAREGREAGEIKVEDYFASEKYRLEKLQIGSKEYHMSELLKRGALFNPGNRQTLIDLLDQDGRSVSGLTQAMNAFHEPPVVNTVLGPQDMGLFGPAVFGYSSSKLSL</sequence>
<dbReference type="PRINTS" id="PR00313">
    <property type="entry name" value="CABNDNGRPT"/>
</dbReference>
<dbReference type="GO" id="GO:0090729">
    <property type="term" value="F:toxin activity"/>
    <property type="evidence" value="ECO:0007669"/>
    <property type="project" value="UniProtKB-KW"/>
</dbReference>
<evidence type="ECO:0000256" key="2">
    <source>
        <dbReference type="ARBA" id="ARBA00004165"/>
    </source>
</evidence>
<evidence type="ECO:0000256" key="25">
    <source>
        <dbReference type="SAM" id="Phobius"/>
    </source>
</evidence>
<dbReference type="InterPro" id="IPR018511">
    <property type="entry name" value="Hemolysin-typ_Ca-bd_CS"/>
</dbReference>
<keyword evidence="25" id="KW-1133">Transmembrane helix</keyword>
<dbReference type="PANTHER" id="PTHR38340:SF1">
    <property type="entry name" value="S-LAYER PROTEIN"/>
    <property type="match status" value="1"/>
</dbReference>
<dbReference type="GO" id="GO:0044164">
    <property type="term" value="C:host cell cytosol"/>
    <property type="evidence" value="ECO:0007669"/>
    <property type="project" value="UniProtKB-SubCell"/>
</dbReference>
<dbReference type="InterPro" id="IPR038765">
    <property type="entry name" value="Papain-like_cys_pep_sf"/>
</dbReference>
<evidence type="ECO:0000256" key="10">
    <source>
        <dbReference type="ARBA" id="ARBA00022679"/>
    </source>
</evidence>
<proteinExistence type="inferred from homology"/>
<dbReference type="InterPro" id="IPR001343">
    <property type="entry name" value="Hemolysn_Ca-bd"/>
</dbReference>
<keyword evidence="20" id="KW-0446">Lipid-binding</keyword>
<dbReference type="SUPFAM" id="SSF54001">
    <property type="entry name" value="Cysteine proteinases"/>
    <property type="match status" value="1"/>
</dbReference>
<comment type="subunit">
    <text evidence="5">Interacts with human ARHA.</text>
</comment>
<evidence type="ECO:0000259" key="26">
    <source>
        <dbReference type="PROSITE" id="PS51771"/>
    </source>
</evidence>
<dbReference type="PROSITE" id="PS00330">
    <property type="entry name" value="HEMOLYSIN_CALCIUM"/>
    <property type="match status" value="2"/>
</dbReference>
<evidence type="ECO:0000256" key="22">
    <source>
        <dbReference type="ARBA" id="ARBA00023200"/>
    </source>
</evidence>
<keyword evidence="10" id="KW-0808">Transferase</keyword>
<evidence type="ECO:0000256" key="3">
    <source>
        <dbReference type="ARBA" id="ARBA00004613"/>
    </source>
</evidence>
<dbReference type="Proteomes" id="UP000229055">
    <property type="component" value="Chromosome"/>
</dbReference>
<dbReference type="Gene3D" id="3.90.70.20">
    <property type="match status" value="1"/>
</dbReference>
<evidence type="ECO:0000313" key="27">
    <source>
        <dbReference type="EMBL" id="ATW33617.1"/>
    </source>
</evidence>
<evidence type="ECO:0000256" key="8">
    <source>
        <dbReference type="ARBA" id="ARBA00022656"/>
    </source>
</evidence>
<organism evidence="27 28">
    <name type="scientific">Candidatus Williamhamiltonella defendens</name>
    <dbReference type="NCBI Taxonomy" id="138072"/>
    <lineage>
        <taxon>Bacteria</taxon>
        <taxon>Pseudomonadati</taxon>
        <taxon>Pseudomonadota</taxon>
        <taxon>Gammaproteobacteria</taxon>
        <taxon>Enterobacterales</taxon>
        <taxon>Enterobacteriaceae</taxon>
        <taxon>aphid secondary symbionts</taxon>
        <taxon>Candidatus Williamhamiltonella</taxon>
    </lineage>
</organism>
<keyword evidence="16" id="KW-0106">Calcium</keyword>
<keyword evidence="13" id="KW-0378">Hydrolase</keyword>
<keyword evidence="15" id="KW-0068">Autocatalytic cleavage</keyword>
<dbReference type="CDD" id="cd20498">
    <property type="entry name" value="C58_YopT"/>
    <property type="match status" value="1"/>
</dbReference>
<keyword evidence="19" id="KW-0843">Virulence</keyword>
<feature type="domain" description="Peptidase C80" evidence="26">
    <location>
        <begin position="331"/>
        <end position="534"/>
    </location>
</feature>
<feature type="transmembrane region" description="Helical" evidence="25">
    <location>
        <begin position="1173"/>
        <end position="1195"/>
    </location>
</feature>
<keyword evidence="22" id="KW-1035">Host cytoplasm</keyword>
<dbReference type="Gene3D" id="2.150.10.10">
    <property type="entry name" value="Serralysin-like metalloprotease, C-terminal"/>
    <property type="match status" value="3"/>
</dbReference>
<dbReference type="GO" id="GO:0005576">
    <property type="term" value="C:extracellular region"/>
    <property type="evidence" value="ECO:0007669"/>
    <property type="project" value="UniProtKB-SubCell"/>
</dbReference>
<keyword evidence="8" id="KW-0800">Toxin</keyword>
<dbReference type="GO" id="GO:0008289">
    <property type="term" value="F:lipid binding"/>
    <property type="evidence" value="ECO:0007669"/>
    <property type="project" value="UniProtKB-KW"/>
</dbReference>
<reference evidence="28" key="2">
    <citation type="submission" date="2017-11" db="EMBL/GenBank/DDBJ databases">
        <title>PacBio sequencing of new strain of the secondary endosymbiont Candidatus Hamiltonella defensa.</title>
        <authorList>
            <person name="Strand M.R."/>
            <person name="Oliver K."/>
        </authorList>
    </citation>
    <scope>NUCLEOTIDE SEQUENCE [LARGE SCALE GENOMIC DNA]</scope>
    <source>
        <strain evidence="28">ZA17</strain>
    </source>
</reference>
<evidence type="ECO:0000256" key="5">
    <source>
        <dbReference type="ARBA" id="ARBA00011119"/>
    </source>
</evidence>
<accession>A0A2D3TCS3</accession>
<evidence type="ECO:0000256" key="11">
    <source>
        <dbReference type="ARBA" id="ARBA00022723"/>
    </source>
</evidence>
<dbReference type="Gene3D" id="3.40.50.11050">
    <property type="match status" value="1"/>
</dbReference>
<dbReference type="GO" id="GO:0005509">
    <property type="term" value="F:calcium ion binding"/>
    <property type="evidence" value="ECO:0007669"/>
    <property type="project" value="InterPro"/>
</dbReference>
<name>A0A2D3TCS3_9ENTR</name>
<dbReference type="Pfam" id="PF00353">
    <property type="entry name" value="HemolysinCabind"/>
    <property type="match status" value="4"/>
</dbReference>
<evidence type="ECO:0000256" key="14">
    <source>
        <dbReference type="ARBA" id="ARBA00022807"/>
    </source>
</evidence>
<dbReference type="InterPro" id="IPR011049">
    <property type="entry name" value="Serralysin-like_metalloprot_C"/>
</dbReference>
<evidence type="ECO:0000256" key="23">
    <source>
        <dbReference type="ARBA" id="ARBA00023586"/>
    </source>
</evidence>
<dbReference type="GO" id="GO:0004197">
    <property type="term" value="F:cysteine-type endopeptidase activity"/>
    <property type="evidence" value="ECO:0007669"/>
    <property type="project" value="InterPro"/>
</dbReference>
<reference evidence="28" key="1">
    <citation type="submission" date="2016-10" db="EMBL/GenBank/DDBJ databases">
        <authorList>
            <person name="Chevignon G."/>
        </authorList>
    </citation>
    <scope>NUCLEOTIDE SEQUENCE [LARGE SCALE GENOMIC DNA]</scope>
    <source>
        <strain evidence="28">ZA17</strain>
    </source>
</reference>
<evidence type="ECO:0000256" key="21">
    <source>
        <dbReference type="ARBA" id="ARBA00023136"/>
    </source>
</evidence>
<dbReference type="NCBIfam" id="TIGR01586">
    <property type="entry name" value="yopT_cys_prot"/>
    <property type="match status" value="1"/>
</dbReference>
<dbReference type="PRINTS" id="PR01376">
    <property type="entry name" value="BACSURFANTGN"/>
</dbReference>
<evidence type="ECO:0000256" key="18">
    <source>
        <dbReference type="ARBA" id="ARBA00022870"/>
    </source>
</evidence>
<keyword evidence="21 25" id="KW-0472">Membrane</keyword>
<keyword evidence="25" id="KW-0812">Transmembrane</keyword>
<gene>
    <name evidence="27" type="ORF">BJP43_04235</name>
</gene>
<comment type="cofactor">
    <cofactor evidence="1">
        <name>Mg(2+)</name>
        <dbReference type="ChEBI" id="CHEBI:18420"/>
    </cofactor>
</comment>
<keyword evidence="12" id="KW-0677">Repeat</keyword>
<comment type="similarity">
    <text evidence="4">Belongs to the peptidase C58 family.</text>
</comment>
<keyword evidence="17" id="KW-0460">Magnesium</keyword>
<evidence type="ECO:0000256" key="16">
    <source>
        <dbReference type="ARBA" id="ARBA00022837"/>
    </source>
</evidence>
<dbReference type="PANTHER" id="PTHR38340">
    <property type="entry name" value="S-LAYER PROTEIN"/>
    <property type="match status" value="1"/>
</dbReference>
<evidence type="ECO:0000256" key="1">
    <source>
        <dbReference type="ARBA" id="ARBA00001946"/>
    </source>
</evidence>
<evidence type="ECO:0000256" key="19">
    <source>
        <dbReference type="ARBA" id="ARBA00023026"/>
    </source>
</evidence>
<protein>
    <recommendedName>
        <fullName evidence="26">Peptidase C80 domain-containing protein</fullName>
    </recommendedName>
</protein>
<dbReference type="InterPro" id="IPR003951">
    <property type="entry name" value="Peptidase_C58"/>
</dbReference>
<dbReference type="PROSITE" id="PS51771">
    <property type="entry name" value="CGT_MARTX_CPD"/>
    <property type="match status" value="1"/>
</dbReference>
<feature type="transmembrane region" description="Helical" evidence="25">
    <location>
        <begin position="1104"/>
        <end position="1123"/>
    </location>
</feature>
<dbReference type="InterPro" id="IPR020974">
    <property type="entry name" value="CPD_dom"/>
</dbReference>
<dbReference type="Pfam" id="PF03543">
    <property type="entry name" value="Peptidase_C58"/>
    <property type="match status" value="1"/>
</dbReference>
<evidence type="ECO:0000256" key="17">
    <source>
        <dbReference type="ARBA" id="ARBA00022842"/>
    </source>
</evidence>
<dbReference type="GO" id="GO:0016740">
    <property type="term" value="F:transferase activity"/>
    <property type="evidence" value="ECO:0007669"/>
    <property type="project" value="UniProtKB-KW"/>
</dbReference>
<evidence type="ECO:0000256" key="12">
    <source>
        <dbReference type="ARBA" id="ARBA00022737"/>
    </source>
</evidence>